<feature type="region of interest" description="Disordered" evidence="2">
    <location>
        <begin position="30"/>
        <end position="53"/>
    </location>
</feature>
<dbReference type="EMBL" id="JAAARO010000013">
    <property type="protein sequence ID" value="KAF5738378.1"/>
    <property type="molecule type" value="Genomic_DNA"/>
</dbReference>
<evidence type="ECO:0000256" key="2">
    <source>
        <dbReference type="SAM" id="MobiDB-lite"/>
    </source>
</evidence>
<keyword evidence="4" id="KW-1185">Reference proteome</keyword>
<dbReference type="PANTHER" id="PTHR34190:SF4">
    <property type="entry name" value="EXPRESSED PROTEIN"/>
    <property type="match status" value="1"/>
</dbReference>
<sequence length="281" mass="31776">MGATEEPILSRLDRLDNMLKYLNDIKGLDRSPRSSCESTPSSGTLTSEGRGSSLDFSQKSLENHCRPIEAAITQAEVRGTLTERLDQLECRVLKLCLQLEKELEAEKKREEKRLHKKGLKPLVELCIKRGHNFVKKTEGNANPIMGATEEPILSRLDRLDNMLKYLQEIKGLNRSPRSSCESTPSSGTLTSEGHGSSLDFSPKSLENHCRPIELVITQTEVKGTLIERLEQVESRVLKLCLQLEKELEAEKKIEEKRPHKKGLKQLVKQYVKRNGKHKRGG</sequence>
<gene>
    <name evidence="3" type="ORF">HS088_TW13G01276</name>
</gene>
<feature type="compositionally biased region" description="Low complexity" evidence="2">
    <location>
        <begin position="174"/>
        <end position="186"/>
    </location>
</feature>
<evidence type="ECO:0000313" key="4">
    <source>
        <dbReference type="Proteomes" id="UP000593562"/>
    </source>
</evidence>
<dbReference type="PANTHER" id="PTHR34190">
    <property type="entry name" value="EXPRESSED PROTEIN"/>
    <property type="match status" value="1"/>
</dbReference>
<proteinExistence type="predicted"/>
<evidence type="ECO:0000256" key="1">
    <source>
        <dbReference type="SAM" id="Coils"/>
    </source>
</evidence>
<organism evidence="3 4">
    <name type="scientific">Tripterygium wilfordii</name>
    <name type="common">Thunder God vine</name>
    <dbReference type="NCBI Taxonomy" id="458696"/>
    <lineage>
        <taxon>Eukaryota</taxon>
        <taxon>Viridiplantae</taxon>
        <taxon>Streptophyta</taxon>
        <taxon>Embryophyta</taxon>
        <taxon>Tracheophyta</taxon>
        <taxon>Spermatophyta</taxon>
        <taxon>Magnoliopsida</taxon>
        <taxon>eudicotyledons</taxon>
        <taxon>Gunneridae</taxon>
        <taxon>Pentapetalae</taxon>
        <taxon>rosids</taxon>
        <taxon>fabids</taxon>
        <taxon>Celastrales</taxon>
        <taxon>Celastraceae</taxon>
        <taxon>Tripterygium</taxon>
    </lineage>
</organism>
<feature type="compositionally biased region" description="Low complexity" evidence="2">
    <location>
        <begin position="33"/>
        <end position="42"/>
    </location>
</feature>
<feature type="coiled-coil region" evidence="1">
    <location>
        <begin position="93"/>
        <end position="120"/>
    </location>
</feature>
<dbReference type="Proteomes" id="UP000593562">
    <property type="component" value="Unassembled WGS sequence"/>
</dbReference>
<feature type="compositionally biased region" description="Polar residues" evidence="2">
    <location>
        <begin position="43"/>
        <end position="53"/>
    </location>
</feature>
<dbReference type="AlphaFoldDB" id="A0A7J7CWI5"/>
<feature type="compositionally biased region" description="Basic residues" evidence="2">
    <location>
        <begin position="270"/>
        <end position="281"/>
    </location>
</feature>
<comment type="caution">
    <text evidence="3">The sequence shown here is derived from an EMBL/GenBank/DDBJ whole genome shotgun (WGS) entry which is preliminary data.</text>
</comment>
<feature type="region of interest" description="Disordered" evidence="2">
    <location>
        <begin position="174"/>
        <end position="202"/>
    </location>
</feature>
<keyword evidence="1" id="KW-0175">Coiled coil</keyword>
<feature type="region of interest" description="Disordered" evidence="2">
    <location>
        <begin position="251"/>
        <end position="281"/>
    </location>
</feature>
<dbReference type="InParanoid" id="A0A7J7CWI5"/>
<protein>
    <submittedName>
        <fullName evidence="3">Uncharacterized protein</fullName>
    </submittedName>
</protein>
<name>A0A7J7CWI5_TRIWF</name>
<accession>A0A7J7CWI5</accession>
<evidence type="ECO:0000313" key="3">
    <source>
        <dbReference type="EMBL" id="KAF5738378.1"/>
    </source>
</evidence>
<reference evidence="3 4" key="1">
    <citation type="journal article" date="2020" name="Nat. Commun.">
        <title>Genome of Tripterygium wilfordii and identification of cytochrome P450 involved in triptolide biosynthesis.</title>
        <authorList>
            <person name="Tu L."/>
            <person name="Su P."/>
            <person name="Zhang Z."/>
            <person name="Gao L."/>
            <person name="Wang J."/>
            <person name="Hu T."/>
            <person name="Zhou J."/>
            <person name="Zhang Y."/>
            <person name="Zhao Y."/>
            <person name="Liu Y."/>
            <person name="Song Y."/>
            <person name="Tong Y."/>
            <person name="Lu Y."/>
            <person name="Yang J."/>
            <person name="Xu C."/>
            <person name="Jia M."/>
            <person name="Peters R.J."/>
            <person name="Huang L."/>
            <person name="Gao W."/>
        </authorList>
    </citation>
    <scope>NUCLEOTIDE SEQUENCE [LARGE SCALE GENOMIC DNA]</scope>
    <source>
        <strain evidence="4">cv. XIE 37</strain>
        <tissue evidence="3">Leaf</tissue>
    </source>
</reference>